<keyword evidence="6" id="KW-1185">Reference proteome</keyword>
<dbReference type="EMBL" id="QKTW01000013">
    <property type="protein sequence ID" value="PZF73347.1"/>
    <property type="molecule type" value="Genomic_DNA"/>
</dbReference>
<dbReference type="AlphaFoldDB" id="A0A2W2BBT2"/>
<dbReference type="GO" id="GO:0016887">
    <property type="term" value="F:ATP hydrolysis activity"/>
    <property type="evidence" value="ECO:0007669"/>
    <property type="project" value="InterPro"/>
</dbReference>
<feature type="domain" description="ABC transporter" evidence="4">
    <location>
        <begin position="3"/>
        <end position="213"/>
    </location>
</feature>
<dbReference type="SMART" id="SM00382">
    <property type="entry name" value="AAA"/>
    <property type="match status" value="1"/>
</dbReference>
<protein>
    <submittedName>
        <fullName evidence="5">ABC transporter</fullName>
    </submittedName>
</protein>
<dbReference type="PROSITE" id="PS00211">
    <property type="entry name" value="ABC_TRANSPORTER_1"/>
    <property type="match status" value="1"/>
</dbReference>
<comment type="similarity">
    <text evidence="1">Belongs to the ABC transporter superfamily.</text>
</comment>
<keyword evidence="2" id="KW-0547">Nucleotide-binding</keyword>
<dbReference type="Proteomes" id="UP000248745">
    <property type="component" value="Unassembled WGS sequence"/>
</dbReference>
<dbReference type="RefSeq" id="WP_110998410.1">
    <property type="nucleotide sequence ID" value="NZ_QKTW01000013.1"/>
</dbReference>
<evidence type="ECO:0000256" key="3">
    <source>
        <dbReference type="ARBA" id="ARBA00022840"/>
    </source>
</evidence>
<accession>A0A2W2BBT2</accession>
<evidence type="ECO:0000256" key="1">
    <source>
        <dbReference type="ARBA" id="ARBA00005417"/>
    </source>
</evidence>
<evidence type="ECO:0000256" key="2">
    <source>
        <dbReference type="ARBA" id="ARBA00022741"/>
    </source>
</evidence>
<comment type="caution">
    <text evidence="5">The sequence shown here is derived from an EMBL/GenBank/DDBJ whole genome shotgun (WGS) entry which is preliminary data.</text>
</comment>
<dbReference type="InterPro" id="IPR003593">
    <property type="entry name" value="AAA+_ATPase"/>
</dbReference>
<dbReference type="PROSITE" id="PS50893">
    <property type="entry name" value="ABC_TRANSPORTER_2"/>
    <property type="match status" value="1"/>
</dbReference>
<proteinExistence type="inferred from homology"/>
<keyword evidence="3" id="KW-0067">ATP-binding</keyword>
<dbReference type="PANTHER" id="PTHR24220:SF689">
    <property type="entry name" value="LIPOPROTEIN-RELEASING SYSTEM ATP-BINDING PROTEIN LOLD"/>
    <property type="match status" value="1"/>
</dbReference>
<name>A0A2W2BBT2_9BACT</name>
<dbReference type="SUPFAM" id="SSF52540">
    <property type="entry name" value="P-loop containing nucleoside triphosphate hydrolases"/>
    <property type="match status" value="1"/>
</dbReference>
<dbReference type="InterPro" id="IPR015854">
    <property type="entry name" value="ABC_transpr_LolD-like"/>
</dbReference>
<dbReference type="InterPro" id="IPR027417">
    <property type="entry name" value="P-loop_NTPase"/>
</dbReference>
<dbReference type="PANTHER" id="PTHR24220">
    <property type="entry name" value="IMPORT ATP-BINDING PROTEIN"/>
    <property type="match status" value="1"/>
</dbReference>
<dbReference type="GO" id="GO:0005524">
    <property type="term" value="F:ATP binding"/>
    <property type="evidence" value="ECO:0007669"/>
    <property type="project" value="UniProtKB-KW"/>
</dbReference>
<dbReference type="Gene3D" id="3.40.50.300">
    <property type="entry name" value="P-loop containing nucleotide triphosphate hydrolases"/>
    <property type="match status" value="1"/>
</dbReference>
<dbReference type="GO" id="GO:0005886">
    <property type="term" value="C:plasma membrane"/>
    <property type="evidence" value="ECO:0007669"/>
    <property type="project" value="TreeGrafter"/>
</dbReference>
<dbReference type="OrthoDB" id="1098100at2"/>
<organism evidence="5 6">
    <name type="scientific">Taibaiella soli</name>
    <dbReference type="NCBI Taxonomy" id="1649169"/>
    <lineage>
        <taxon>Bacteria</taxon>
        <taxon>Pseudomonadati</taxon>
        <taxon>Bacteroidota</taxon>
        <taxon>Chitinophagia</taxon>
        <taxon>Chitinophagales</taxon>
        <taxon>Chitinophagaceae</taxon>
        <taxon>Taibaiella</taxon>
    </lineage>
</organism>
<dbReference type="GO" id="GO:0022857">
    <property type="term" value="F:transmembrane transporter activity"/>
    <property type="evidence" value="ECO:0007669"/>
    <property type="project" value="TreeGrafter"/>
</dbReference>
<dbReference type="InterPro" id="IPR003439">
    <property type="entry name" value="ABC_transporter-like_ATP-bd"/>
</dbReference>
<dbReference type="Pfam" id="PF00005">
    <property type="entry name" value="ABC_tran"/>
    <property type="match status" value="1"/>
</dbReference>
<dbReference type="InterPro" id="IPR017871">
    <property type="entry name" value="ABC_transporter-like_CS"/>
</dbReference>
<reference evidence="5 6" key="1">
    <citation type="submission" date="2018-06" db="EMBL/GenBank/DDBJ databases">
        <title>Mucibacter soli gen. nov., sp. nov., a new member of the family Chitinophagaceae producing mucin.</title>
        <authorList>
            <person name="Kim M.-K."/>
            <person name="Park S."/>
            <person name="Kim T.-S."/>
            <person name="Joung Y."/>
            <person name="Han J.-H."/>
            <person name="Kim S.B."/>
        </authorList>
    </citation>
    <scope>NUCLEOTIDE SEQUENCE [LARGE SCALE GENOMIC DNA]</scope>
    <source>
        <strain evidence="5 6">R1-15</strain>
    </source>
</reference>
<evidence type="ECO:0000313" key="5">
    <source>
        <dbReference type="EMBL" id="PZF73347.1"/>
    </source>
</evidence>
<gene>
    <name evidence="5" type="ORF">DN068_08120</name>
</gene>
<sequence>MQLQLSQLVPIPIREKISNRQSDVWLKELSISRGERIFIQAPSGTGKTTFIHMLYGLRYDFDGRISWNGKPLSAAQREDWAEIRQKELSVVFQDLRLFSDLSAWENLEIKRNLTNTVTEDEMAQWLERLGLKDKRNSLGQTLSYGEQQRVAIIRALLQPFQWLLMDEPFSHLDKANTAKAAALIQEVADRNNAGFILVDLDENDYFPYTKTMML</sequence>
<evidence type="ECO:0000313" key="6">
    <source>
        <dbReference type="Proteomes" id="UP000248745"/>
    </source>
</evidence>
<evidence type="ECO:0000259" key="4">
    <source>
        <dbReference type="PROSITE" id="PS50893"/>
    </source>
</evidence>